<comment type="similarity">
    <text evidence="1 5 6">Belongs to the peptidase S8 family.</text>
</comment>
<accession>A0ABQ1SIK7</accession>
<protein>
    <submittedName>
        <fullName evidence="9">Peptidase S8</fullName>
    </submittedName>
</protein>
<feature type="coiled-coil region" evidence="7">
    <location>
        <begin position="159"/>
        <end position="186"/>
    </location>
</feature>
<dbReference type="InterPro" id="IPR022398">
    <property type="entry name" value="Peptidase_S8_His-AS"/>
</dbReference>
<evidence type="ECO:0000313" key="9">
    <source>
        <dbReference type="EMBL" id="GGE38072.1"/>
    </source>
</evidence>
<organism evidence="9 10">
    <name type="scientific">Psychroflexus planctonicus</name>
    <dbReference type="NCBI Taxonomy" id="1526575"/>
    <lineage>
        <taxon>Bacteria</taxon>
        <taxon>Pseudomonadati</taxon>
        <taxon>Bacteroidota</taxon>
        <taxon>Flavobacteriia</taxon>
        <taxon>Flavobacteriales</taxon>
        <taxon>Flavobacteriaceae</taxon>
        <taxon>Psychroflexus</taxon>
    </lineage>
</organism>
<dbReference type="PROSITE" id="PS00137">
    <property type="entry name" value="SUBTILASE_HIS"/>
    <property type="match status" value="1"/>
</dbReference>
<evidence type="ECO:0000259" key="8">
    <source>
        <dbReference type="Pfam" id="PF00082"/>
    </source>
</evidence>
<dbReference type="InterPro" id="IPR036852">
    <property type="entry name" value="Peptidase_S8/S53_dom_sf"/>
</dbReference>
<dbReference type="PROSITE" id="PS51892">
    <property type="entry name" value="SUBTILASE"/>
    <property type="match status" value="1"/>
</dbReference>
<keyword evidence="7" id="KW-0175">Coiled coil</keyword>
<dbReference type="InterPro" id="IPR017308">
    <property type="entry name" value="Pept_S8_subtilisin_bacteroid"/>
</dbReference>
<dbReference type="PROSITE" id="PS00136">
    <property type="entry name" value="SUBTILASE_ASP"/>
    <property type="match status" value="1"/>
</dbReference>
<dbReference type="EMBL" id="BMGM01000007">
    <property type="protein sequence ID" value="GGE38072.1"/>
    <property type="molecule type" value="Genomic_DNA"/>
</dbReference>
<feature type="active site" description="Charge relay system" evidence="5">
    <location>
        <position position="479"/>
    </location>
</feature>
<dbReference type="PROSITE" id="PS51257">
    <property type="entry name" value="PROKAR_LIPOPROTEIN"/>
    <property type="match status" value="1"/>
</dbReference>
<dbReference type="RefSeq" id="WP_188458770.1">
    <property type="nucleotide sequence ID" value="NZ_BMGM01000007.1"/>
</dbReference>
<evidence type="ECO:0000256" key="4">
    <source>
        <dbReference type="ARBA" id="ARBA00022825"/>
    </source>
</evidence>
<evidence type="ECO:0000256" key="2">
    <source>
        <dbReference type="ARBA" id="ARBA00022670"/>
    </source>
</evidence>
<dbReference type="SUPFAM" id="SSF52743">
    <property type="entry name" value="Subtilisin-like"/>
    <property type="match status" value="1"/>
</dbReference>
<dbReference type="InterPro" id="IPR000209">
    <property type="entry name" value="Peptidase_S8/S53_dom"/>
</dbReference>
<reference evidence="10" key="1">
    <citation type="journal article" date="2019" name="Int. J. Syst. Evol. Microbiol.">
        <title>The Global Catalogue of Microorganisms (GCM) 10K type strain sequencing project: providing services to taxonomists for standard genome sequencing and annotation.</title>
        <authorList>
            <consortium name="The Broad Institute Genomics Platform"/>
            <consortium name="The Broad Institute Genome Sequencing Center for Infectious Disease"/>
            <person name="Wu L."/>
            <person name="Ma J."/>
        </authorList>
    </citation>
    <scope>NUCLEOTIDE SEQUENCE [LARGE SCALE GENOMIC DNA]</scope>
    <source>
        <strain evidence="10">CGMCC 1.12931</strain>
    </source>
</reference>
<gene>
    <name evidence="9" type="ORF">GCM10010832_17910</name>
</gene>
<comment type="caution">
    <text evidence="9">The sequence shown here is derived from an EMBL/GenBank/DDBJ whole genome shotgun (WGS) entry which is preliminary data.</text>
</comment>
<proteinExistence type="inferred from homology"/>
<keyword evidence="10" id="KW-1185">Reference proteome</keyword>
<keyword evidence="2 5" id="KW-0645">Protease</keyword>
<keyword evidence="4 5" id="KW-0720">Serine protease</keyword>
<dbReference type="InterPro" id="IPR015500">
    <property type="entry name" value="Peptidase_S8_subtilisin-rel"/>
</dbReference>
<evidence type="ECO:0000313" key="10">
    <source>
        <dbReference type="Proteomes" id="UP000599179"/>
    </source>
</evidence>
<evidence type="ECO:0000256" key="6">
    <source>
        <dbReference type="RuleBase" id="RU003355"/>
    </source>
</evidence>
<evidence type="ECO:0000256" key="7">
    <source>
        <dbReference type="SAM" id="Coils"/>
    </source>
</evidence>
<keyword evidence="3 5" id="KW-0378">Hydrolase</keyword>
<feature type="active site" description="Charge relay system" evidence="5">
    <location>
        <position position="308"/>
    </location>
</feature>
<feature type="domain" description="Peptidase S8/S53" evidence="8">
    <location>
        <begin position="84"/>
        <end position="511"/>
    </location>
</feature>
<dbReference type="InterPro" id="IPR023827">
    <property type="entry name" value="Peptidase_S8_Asp-AS"/>
</dbReference>
<dbReference type="InterPro" id="IPR051048">
    <property type="entry name" value="Peptidase_S8/S53_subtilisin"/>
</dbReference>
<evidence type="ECO:0000256" key="3">
    <source>
        <dbReference type="ARBA" id="ARBA00022801"/>
    </source>
</evidence>
<evidence type="ECO:0000256" key="5">
    <source>
        <dbReference type="PROSITE-ProRule" id="PRU01240"/>
    </source>
</evidence>
<dbReference type="PANTHER" id="PTHR43399">
    <property type="entry name" value="SUBTILISIN-RELATED"/>
    <property type="match status" value="1"/>
</dbReference>
<name>A0ABQ1SIK7_9FLAO</name>
<dbReference type="Gene3D" id="3.40.50.200">
    <property type="entry name" value="Peptidase S8/S53 domain"/>
    <property type="match status" value="2"/>
</dbReference>
<dbReference type="PIRSF" id="PIRSF037892">
    <property type="entry name" value="Subtilisin_rel_SRU_0565"/>
    <property type="match status" value="1"/>
</dbReference>
<dbReference type="PANTHER" id="PTHR43399:SF4">
    <property type="entry name" value="CELL WALL-ASSOCIATED PROTEASE"/>
    <property type="match status" value="1"/>
</dbReference>
<dbReference type="PRINTS" id="PR00723">
    <property type="entry name" value="SUBTILISIN"/>
</dbReference>
<dbReference type="InterPro" id="IPR023828">
    <property type="entry name" value="Peptidase_S8_Ser-AS"/>
</dbReference>
<feature type="active site" description="Charge relay system" evidence="5">
    <location>
        <position position="90"/>
    </location>
</feature>
<dbReference type="PROSITE" id="PS00138">
    <property type="entry name" value="SUBTILASE_SER"/>
    <property type="match status" value="1"/>
</dbReference>
<evidence type="ECO:0000256" key="1">
    <source>
        <dbReference type="ARBA" id="ARBA00011073"/>
    </source>
</evidence>
<dbReference type="Proteomes" id="UP000599179">
    <property type="component" value="Unassembled WGS sequence"/>
</dbReference>
<dbReference type="Pfam" id="PF00082">
    <property type="entry name" value="Peptidase_S8"/>
    <property type="match status" value="1"/>
</dbReference>
<sequence>MKTNYRNYFGAIAASIVVASCGTKGLQFEAEPLRLGDLPEKNQDLSEDELKSWSHADLLTDTIPGMSVNRAYEELIRDQEGEIVIVGVIDSGIDNEHEDLASVMWMNPNEIPNNGIDDDENGFVDDVYGWNFLGDIVEENMEYTRIVRDFEKIYGEDQSEASDAEIKQYEAAKAEYEKEMKSTQTNYNRYLMLLTNMQRGEEGLKNAMQVDKLTLETVREFETDSTELKNQKNFMMNVMTNAGENLEEVYEQLNEAKDYFGGRMDSHFNMDLYARPKNLGDDENDFSITVYGNNQVSGPDPKKEDAKHGTHVAGIIAADRTNDKGAKGVAQNVKILSVRAVPDGDEYDKDITMAFRYAVDNGAKVINTSFGKYFSRYPEKVEEAIKYAAENDVLIVNAAGNDASDLDEVRVYPNDQTPENETEIADNFLNVGSITPAYGKAMVSGFSNYGKSSVDIFAPGSQIYASTPLDTYEFLQGTSMAAPGVAGIAALIRSYYPKLSAAQVKQVIMESGLAFEGEVIVGGDPNNTADFSELSVSGKIANLYNALILADEK</sequence>